<evidence type="ECO:0000313" key="3">
    <source>
        <dbReference type="EMBL" id="UPW01595.1"/>
    </source>
</evidence>
<proteinExistence type="predicted"/>
<protein>
    <submittedName>
        <fullName evidence="3">HD domain-containing protein</fullName>
    </submittedName>
</protein>
<dbReference type="PANTHER" id="PTHR33594:SF1">
    <property type="entry name" value="HD_PDEASE DOMAIN-CONTAINING PROTEIN"/>
    <property type="match status" value="1"/>
</dbReference>
<feature type="compositionally biased region" description="Acidic residues" evidence="1">
    <location>
        <begin position="59"/>
        <end position="73"/>
    </location>
</feature>
<feature type="region of interest" description="Disordered" evidence="1">
    <location>
        <begin position="37"/>
        <end position="73"/>
    </location>
</feature>
<organism evidence="3 4">
    <name type="scientific">Halorussus gelatinilyticus</name>
    <dbReference type="NCBI Taxonomy" id="2937524"/>
    <lineage>
        <taxon>Archaea</taxon>
        <taxon>Methanobacteriati</taxon>
        <taxon>Methanobacteriota</taxon>
        <taxon>Stenosarchaea group</taxon>
        <taxon>Halobacteria</taxon>
        <taxon>Halobacteriales</taxon>
        <taxon>Haladaptataceae</taxon>
        <taxon>Halorussus</taxon>
    </lineage>
</organism>
<dbReference type="InterPro" id="IPR003607">
    <property type="entry name" value="HD/PDEase_dom"/>
</dbReference>
<feature type="compositionally biased region" description="Low complexity" evidence="1">
    <location>
        <begin position="45"/>
        <end position="58"/>
    </location>
</feature>
<dbReference type="Gene3D" id="1.10.3210.50">
    <property type="match status" value="1"/>
</dbReference>
<gene>
    <name evidence="3" type="ORF">M0R88_05690</name>
</gene>
<dbReference type="PANTHER" id="PTHR33594">
    <property type="entry name" value="SUPERFAMILY HYDROLASE, PUTATIVE (AFU_ORTHOLOGUE AFUA_1G03035)-RELATED"/>
    <property type="match status" value="1"/>
</dbReference>
<dbReference type="GeneID" id="72189327"/>
<dbReference type="EMBL" id="CP096658">
    <property type="protein sequence ID" value="UPW01595.1"/>
    <property type="molecule type" value="Genomic_DNA"/>
</dbReference>
<dbReference type="AlphaFoldDB" id="A0A8U0ILR2"/>
<dbReference type="RefSeq" id="WP_248655993.1">
    <property type="nucleotide sequence ID" value="NZ_CP096658.1"/>
</dbReference>
<dbReference type="InterPro" id="IPR006674">
    <property type="entry name" value="HD_domain"/>
</dbReference>
<dbReference type="SUPFAM" id="SSF109604">
    <property type="entry name" value="HD-domain/PDEase-like"/>
    <property type="match status" value="1"/>
</dbReference>
<evidence type="ECO:0000259" key="2">
    <source>
        <dbReference type="SMART" id="SM00471"/>
    </source>
</evidence>
<dbReference type="Proteomes" id="UP000830434">
    <property type="component" value="Chromosome"/>
</dbReference>
<evidence type="ECO:0000256" key="1">
    <source>
        <dbReference type="SAM" id="MobiDB-lite"/>
    </source>
</evidence>
<reference evidence="3" key="1">
    <citation type="submission" date="2022-04" db="EMBL/GenBank/DDBJ databases">
        <title>Diverse halophilic archaea isolated from saline environments.</title>
        <authorList>
            <person name="Cui H.-L."/>
        </authorList>
    </citation>
    <scope>NUCLEOTIDE SEQUENCE</scope>
    <source>
        <strain evidence="3">XZYJT40</strain>
    </source>
</reference>
<sequence length="242" mass="26505">MQDEVRERARTYFDGVSPAHDWHHVRRVARLAETLVEADDDEASASDGASESDAAGDGSDVDEDGSDVDEDGSGVDEDVLLAAVWLHDVGRAKEDRGEIEDHAEWGAEEAAEILRDLGADAETVEAVQHCVRAHRYSNDVDPETREAKLLSDADNLDALGAVGIARVFAYGGELGQPLYDPDLPPEADDSAAGETQFNHVHEKILDLPDRMYTDAGRELARERGEYVAAFAERFEREAMGER</sequence>
<evidence type="ECO:0000313" key="4">
    <source>
        <dbReference type="Proteomes" id="UP000830434"/>
    </source>
</evidence>
<dbReference type="CDD" id="cd00077">
    <property type="entry name" value="HDc"/>
    <property type="match status" value="1"/>
</dbReference>
<keyword evidence="4" id="KW-1185">Reference proteome</keyword>
<name>A0A8U0ILR2_9EURY</name>
<accession>A0A8U0ILR2</accession>
<dbReference type="Pfam" id="PF01966">
    <property type="entry name" value="HD"/>
    <property type="match status" value="1"/>
</dbReference>
<dbReference type="SMART" id="SM00471">
    <property type="entry name" value="HDc"/>
    <property type="match status" value="1"/>
</dbReference>
<dbReference type="KEGG" id="haxz:M0R88_05690"/>
<feature type="domain" description="HD/PDEase" evidence="2">
    <location>
        <begin position="17"/>
        <end position="168"/>
    </location>
</feature>